<keyword evidence="2" id="KW-1185">Reference proteome</keyword>
<proteinExistence type="predicted"/>
<dbReference type="InParanoid" id="D8M692"/>
<evidence type="ECO:0000313" key="1">
    <source>
        <dbReference type="EMBL" id="CBK23645.2"/>
    </source>
</evidence>
<dbReference type="OrthoDB" id="14563at2759"/>
<name>D8M692_BLAHO</name>
<gene>
    <name evidence="1" type="ORF">GSBLH_T00006661001</name>
</gene>
<protein>
    <recommendedName>
        <fullName evidence="3">PA14 domain-containing protein</fullName>
    </recommendedName>
</protein>
<dbReference type="Proteomes" id="UP000008312">
    <property type="component" value="Unassembled WGS sequence"/>
</dbReference>
<evidence type="ECO:0000313" key="2">
    <source>
        <dbReference type="Proteomes" id="UP000008312"/>
    </source>
</evidence>
<dbReference type="AlphaFoldDB" id="D8M692"/>
<organism evidence="1">
    <name type="scientific">Blastocystis hominis</name>
    <dbReference type="NCBI Taxonomy" id="12968"/>
    <lineage>
        <taxon>Eukaryota</taxon>
        <taxon>Sar</taxon>
        <taxon>Stramenopiles</taxon>
        <taxon>Bigyra</taxon>
        <taxon>Opalozoa</taxon>
        <taxon>Opalinata</taxon>
        <taxon>Blastocystidae</taxon>
        <taxon>Blastocystis</taxon>
    </lineage>
</organism>
<dbReference type="GeneID" id="24922785"/>
<reference evidence="1" key="1">
    <citation type="submission" date="2010-02" db="EMBL/GenBank/DDBJ databases">
        <title>Sequencing and annotation of the Blastocystis hominis genome.</title>
        <authorList>
            <person name="Wincker P."/>
        </authorList>
    </citation>
    <scope>NUCLEOTIDE SEQUENCE</scope>
    <source>
        <strain evidence="1">Singapore isolate B</strain>
    </source>
</reference>
<sequence>MSWVCNECHSYLKHPDFGNEVKGRDYHIVEDRLDSNGKPLFCENGRASNSSCGVFKSVQSVYSFTTVSEINRECHIEDHSLIQQDWSLSTDDLFQLMDKCNPGSLFSLSTYEQSVGKCWWTAEVVDTIMVQKGYRITVSSNSDVFLYLDSSRVLELAGTTNSPVVQSVDLDDLSLNVGQTYELKLFLTSRLSSPLNFTLSTNILPLCYPSFHAVDTLLDSCRHDGQLESNPSLKARSRSIADGWKYHFAPGMRNSLLFDRRISTFSSWSLLFRFGFVSLPFPFRFLLMKSGPNYSQFAKNVYLEIYFSHSPVFTITLSMVTPENAVVLSKYTSESSIGWSDRCELRYEVHLKQFSLLLHTLNGTATLFEMSHIDLQSSLQSDTSRWNH</sequence>
<evidence type="ECO:0008006" key="3">
    <source>
        <dbReference type="Google" id="ProtNLM"/>
    </source>
</evidence>
<accession>D8M692</accession>
<dbReference type="RefSeq" id="XP_012897693.1">
    <property type="nucleotide sequence ID" value="XM_013042239.1"/>
</dbReference>
<dbReference type="EMBL" id="FN668661">
    <property type="protein sequence ID" value="CBK23645.2"/>
    <property type="molecule type" value="Genomic_DNA"/>
</dbReference>